<evidence type="ECO:0000313" key="4">
    <source>
        <dbReference type="Proteomes" id="UP000272015"/>
    </source>
</evidence>
<dbReference type="Proteomes" id="UP000272015">
    <property type="component" value="Unassembled WGS sequence"/>
</dbReference>
<dbReference type="EMBL" id="QZVS01000096">
    <property type="protein sequence ID" value="RJT85164.1"/>
    <property type="molecule type" value="Genomic_DNA"/>
</dbReference>
<name>A0A3A5MC61_9MICO</name>
<dbReference type="RefSeq" id="WP_119976385.1">
    <property type="nucleotide sequence ID" value="NZ_JBHSQA010000004.1"/>
</dbReference>
<evidence type="ECO:0000313" key="3">
    <source>
        <dbReference type="EMBL" id="RJT85164.1"/>
    </source>
</evidence>
<comment type="caution">
    <text evidence="3">The sequence shown here is derived from an EMBL/GenBank/DDBJ whole genome shotgun (WGS) entry which is preliminary data.</text>
</comment>
<evidence type="ECO:0000256" key="1">
    <source>
        <dbReference type="SAM" id="MobiDB-lite"/>
    </source>
</evidence>
<feature type="chain" id="PRO_5039705712" evidence="2">
    <location>
        <begin position="41"/>
        <end position="208"/>
    </location>
</feature>
<feature type="signal peptide" evidence="2">
    <location>
        <begin position="1"/>
        <end position="40"/>
    </location>
</feature>
<keyword evidence="2" id="KW-0732">Signal</keyword>
<organism evidence="3 4">
    <name type="scientific">Cryobacterium melibiosiphilum</name>
    <dbReference type="NCBI Taxonomy" id="995039"/>
    <lineage>
        <taxon>Bacteria</taxon>
        <taxon>Bacillati</taxon>
        <taxon>Actinomycetota</taxon>
        <taxon>Actinomycetes</taxon>
        <taxon>Micrococcales</taxon>
        <taxon>Microbacteriaceae</taxon>
        <taxon>Cryobacterium</taxon>
    </lineage>
</organism>
<sequence length="208" mass="21239">MHLHLGKTRITKTIALTTAGLATAGLLAAAVALLPPGSAASGPAATLTLTGQDSAAGTATPTSTSVPQPAPTASVGPTTGAEASGTEAATPAATEPTTATTEPETGPVTELDADSALTPRQSWLAQQQLVRECMAAEGHEYLYFEWWNRADDHDPADYSNPALPDGLTPAQEDAWASALDGDAGTGADYRWQDAGCWGAIVEQLGRTN</sequence>
<feature type="compositionally biased region" description="Low complexity" evidence="1">
    <location>
        <begin position="53"/>
        <end position="65"/>
    </location>
</feature>
<accession>A0A3A5MC61</accession>
<dbReference type="OrthoDB" id="5007610at2"/>
<proteinExistence type="predicted"/>
<feature type="region of interest" description="Disordered" evidence="1">
    <location>
        <begin position="53"/>
        <end position="117"/>
    </location>
</feature>
<protein>
    <submittedName>
        <fullName evidence="3">Uncharacterized protein</fullName>
    </submittedName>
</protein>
<feature type="compositionally biased region" description="Low complexity" evidence="1">
    <location>
        <begin position="76"/>
        <end position="107"/>
    </location>
</feature>
<gene>
    <name evidence="3" type="ORF">D6T64_19705</name>
</gene>
<evidence type="ECO:0000256" key="2">
    <source>
        <dbReference type="SAM" id="SignalP"/>
    </source>
</evidence>
<dbReference type="AlphaFoldDB" id="A0A3A5MC61"/>
<reference evidence="3 4" key="1">
    <citation type="submission" date="2018-09" db="EMBL/GenBank/DDBJ databases">
        <title>Novel species of Cryobacterium.</title>
        <authorList>
            <person name="Liu Q."/>
            <person name="Xin Y.-H."/>
        </authorList>
    </citation>
    <scope>NUCLEOTIDE SEQUENCE [LARGE SCALE GENOMIC DNA]</scope>
    <source>
        <strain evidence="3 4">Hh39</strain>
    </source>
</reference>
<keyword evidence="4" id="KW-1185">Reference proteome</keyword>